<accession>A0AAD8STQ4</accession>
<name>A0AAD8STQ4_LOLMU</name>
<feature type="compositionally biased region" description="Basic and acidic residues" evidence="4">
    <location>
        <begin position="510"/>
        <end position="519"/>
    </location>
</feature>
<reference evidence="6" key="1">
    <citation type="submission" date="2023-07" db="EMBL/GenBank/DDBJ databases">
        <title>A chromosome-level genome assembly of Lolium multiflorum.</title>
        <authorList>
            <person name="Chen Y."/>
            <person name="Copetti D."/>
            <person name="Kolliker R."/>
            <person name="Studer B."/>
        </authorList>
    </citation>
    <scope>NUCLEOTIDE SEQUENCE</scope>
    <source>
        <strain evidence="6">02402/16</strain>
        <tissue evidence="6">Leaf</tissue>
    </source>
</reference>
<keyword evidence="7" id="KW-1185">Reference proteome</keyword>
<dbReference type="EMBL" id="JAUUTY010000003">
    <property type="protein sequence ID" value="KAK1663452.1"/>
    <property type="molecule type" value="Genomic_DNA"/>
</dbReference>
<feature type="compositionally biased region" description="Basic and acidic residues" evidence="4">
    <location>
        <begin position="290"/>
        <end position="299"/>
    </location>
</feature>
<evidence type="ECO:0000256" key="2">
    <source>
        <dbReference type="ARBA" id="ARBA00022771"/>
    </source>
</evidence>
<feature type="compositionally biased region" description="Basic and acidic residues" evidence="4">
    <location>
        <begin position="768"/>
        <end position="778"/>
    </location>
</feature>
<dbReference type="InterPro" id="IPR013083">
    <property type="entry name" value="Znf_RING/FYVE/PHD"/>
</dbReference>
<dbReference type="GO" id="GO:0008270">
    <property type="term" value="F:zinc ion binding"/>
    <property type="evidence" value="ECO:0007669"/>
    <property type="project" value="UniProtKB-KW"/>
</dbReference>
<dbReference type="SUPFAM" id="SSF46689">
    <property type="entry name" value="Homeodomain-like"/>
    <property type="match status" value="1"/>
</dbReference>
<organism evidence="6 7">
    <name type="scientific">Lolium multiflorum</name>
    <name type="common">Italian ryegrass</name>
    <name type="synonym">Lolium perenne subsp. multiflorum</name>
    <dbReference type="NCBI Taxonomy" id="4521"/>
    <lineage>
        <taxon>Eukaryota</taxon>
        <taxon>Viridiplantae</taxon>
        <taxon>Streptophyta</taxon>
        <taxon>Embryophyta</taxon>
        <taxon>Tracheophyta</taxon>
        <taxon>Spermatophyta</taxon>
        <taxon>Magnoliopsida</taxon>
        <taxon>Liliopsida</taxon>
        <taxon>Poales</taxon>
        <taxon>Poaceae</taxon>
        <taxon>BOP clade</taxon>
        <taxon>Pooideae</taxon>
        <taxon>Poodae</taxon>
        <taxon>Poeae</taxon>
        <taxon>Poeae Chloroplast Group 2 (Poeae type)</taxon>
        <taxon>Loliodinae</taxon>
        <taxon>Loliinae</taxon>
        <taxon>Lolium</taxon>
    </lineage>
</organism>
<dbReference type="Gene3D" id="3.30.40.10">
    <property type="entry name" value="Zinc/RING finger domain, C3HC4 (zinc finger)"/>
    <property type="match status" value="1"/>
</dbReference>
<feature type="compositionally biased region" description="Polar residues" evidence="4">
    <location>
        <begin position="302"/>
        <end position="334"/>
    </location>
</feature>
<feature type="compositionally biased region" description="Low complexity" evidence="4">
    <location>
        <begin position="847"/>
        <end position="860"/>
    </location>
</feature>
<feature type="domain" description="Myb-like" evidence="5">
    <location>
        <begin position="958"/>
        <end position="1011"/>
    </location>
</feature>
<comment type="caution">
    <text evidence="6">The sequence shown here is derived from an EMBL/GenBank/DDBJ whole genome shotgun (WGS) entry which is preliminary data.</text>
</comment>
<feature type="compositionally biased region" description="Polar residues" evidence="4">
    <location>
        <begin position="884"/>
        <end position="897"/>
    </location>
</feature>
<keyword evidence="3" id="KW-0862">Zinc</keyword>
<evidence type="ECO:0000256" key="3">
    <source>
        <dbReference type="ARBA" id="ARBA00022833"/>
    </source>
</evidence>
<dbReference type="PROSITE" id="PS50090">
    <property type="entry name" value="MYB_LIKE"/>
    <property type="match status" value="1"/>
</dbReference>
<dbReference type="Proteomes" id="UP001231189">
    <property type="component" value="Unassembled WGS sequence"/>
</dbReference>
<feature type="compositionally biased region" description="Basic and acidic residues" evidence="4">
    <location>
        <begin position="699"/>
        <end position="711"/>
    </location>
</feature>
<feature type="compositionally biased region" description="Basic and acidic residues" evidence="4">
    <location>
        <begin position="824"/>
        <end position="838"/>
    </location>
</feature>
<keyword evidence="1" id="KW-0479">Metal-binding</keyword>
<dbReference type="InterPro" id="IPR011011">
    <property type="entry name" value="Znf_FYVE_PHD"/>
</dbReference>
<evidence type="ECO:0000313" key="7">
    <source>
        <dbReference type="Proteomes" id="UP001231189"/>
    </source>
</evidence>
<dbReference type="AlphaFoldDB" id="A0AAD8STQ4"/>
<evidence type="ECO:0000256" key="4">
    <source>
        <dbReference type="SAM" id="MobiDB-lite"/>
    </source>
</evidence>
<feature type="region of interest" description="Disordered" evidence="4">
    <location>
        <begin position="824"/>
        <end position="946"/>
    </location>
</feature>
<evidence type="ECO:0000313" key="6">
    <source>
        <dbReference type="EMBL" id="KAK1663452.1"/>
    </source>
</evidence>
<dbReference type="Gene3D" id="1.10.10.60">
    <property type="entry name" value="Homeodomain-like"/>
    <property type="match status" value="1"/>
</dbReference>
<dbReference type="SUPFAM" id="SSF57903">
    <property type="entry name" value="FYVE/PHD zinc finger"/>
    <property type="match status" value="1"/>
</dbReference>
<dbReference type="InterPro" id="IPR001005">
    <property type="entry name" value="SANT/Myb"/>
</dbReference>
<feature type="region of interest" description="Disordered" evidence="4">
    <location>
        <begin position="194"/>
        <end position="219"/>
    </location>
</feature>
<feature type="compositionally biased region" description="Basic residues" evidence="4">
    <location>
        <begin position="900"/>
        <end position="920"/>
    </location>
</feature>
<evidence type="ECO:0000256" key="1">
    <source>
        <dbReference type="ARBA" id="ARBA00022723"/>
    </source>
</evidence>
<proteinExistence type="predicted"/>
<dbReference type="SMART" id="SM00249">
    <property type="entry name" value="PHD"/>
    <property type="match status" value="1"/>
</dbReference>
<keyword evidence="2" id="KW-0863">Zinc-finger</keyword>
<dbReference type="PANTHER" id="PTHR47863">
    <property type="entry name" value="RING/FYVE/PHD ZINC FINGER SUPERFAMILY PROTEIN"/>
    <property type="match status" value="1"/>
</dbReference>
<dbReference type="InterPro" id="IPR001965">
    <property type="entry name" value="Znf_PHD"/>
</dbReference>
<evidence type="ECO:0000259" key="5">
    <source>
        <dbReference type="PROSITE" id="PS50090"/>
    </source>
</evidence>
<dbReference type="InterPro" id="IPR009057">
    <property type="entry name" value="Homeodomain-like_sf"/>
</dbReference>
<feature type="region of interest" description="Disordered" evidence="4">
    <location>
        <begin position="666"/>
        <end position="787"/>
    </location>
</feature>
<feature type="compositionally biased region" description="Basic and acidic residues" evidence="4">
    <location>
        <begin position="863"/>
        <end position="877"/>
    </location>
</feature>
<feature type="compositionally biased region" description="Acidic residues" evidence="4">
    <location>
        <begin position="725"/>
        <end position="735"/>
    </location>
</feature>
<gene>
    <name evidence="6" type="ORF">QYE76_051611</name>
</gene>
<sequence length="1014" mass="111643">MPPPSASAARFAAHWVVDALAGDETLHFSAIEELVGAWPESLAGAPEATRERVALRCLQEAVEGAALAGGERLRVDATRSCEEFLIELIGQVGSSESLEMDMLPHFSDIQKFIRIKIPTLLETCFDLLREVNPEITSMVAPSPVEKSAKNNVNDKSFCSISRDHVNTEKHGCPRDSSDLQRVNLTAFVNGIDTRDVQKDPMEPIPDLNEPSTLSSRRYDQPQENTIDYRDMPITAEPASATCSDALLQGNTELLSKKDAVETTMSEEKSPTTNLQPRSCGDKYQNPSHNNDGERPHNDGIDIQSSKDLSHQGSTMQSTVAPDSNRSTDALPTCTSEKSHFPEFVAADDTVMVAQPLGRKTRNSLQHDHGEKASQDLDEGSAKIQLVEKYPGHNELNLQTAGAVPSVSCYVAVQEDKSETNHPQEDATDHSEICAQMNGDKVNLGVSSADKANPAIQVDGNILKKNTSCGGQTAIDSPCCNVTTHNKSLEVNSLSEKNAEKNMADRSAPSSHKDGNKEGTNRAANKKIMGNAVVETSNVHCSDDSSSGLGAACLLSLMGNLPSSTQDRDADGSIEQDLCIKCGKDGQLLKCSSCALAAHDSCFGSSVTFDVSGKLYCPVCFYNKANEAYQKTKTAYSKARKNLFAFLGTKQHDEQFTGKEPTATCSKYHLNEGNTSKSQGEADDLSLKDEEPVQWRNKQRTNDTSDSCHEEDQLNGCNTSKRQCDDQSEADKDEEPAQQRKKQRKNDTNDACPEEDQLNGCNTSIKQGDLSHQDLEPGQHKSNATTDTCTEEVITENASLGLNSDIATNKDCVLHYKRTHIHVAEHGRPVENAKAHEDGNDNSFYEVQHSSQSRSSPVTSQNVEADKHDGRTNSHECENSDEIEATSSNDSRKQSSPPWRNMRHHKARLQKKHTVVSHNFKKASGCQDEHMPSPSKKRNYAPKRYSNPLAPGRRSKLCWTEEEEQALRDAMLKFTPKDDGVIPWVRILEYGSDVFHKTRLPSDLRVKWRNMKKKS</sequence>
<feature type="region of interest" description="Disordered" evidence="4">
    <location>
        <begin position="495"/>
        <end position="523"/>
    </location>
</feature>
<dbReference type="CDD" id="cd11660">
    <property type="entry name" value="SANT_TRF"/>
    <property type="match status" value="1"/>
</dbReference>
<dbReference type="PANTHER" id="PTHR47863:SF4">
    <property type="entry name" value="RING_FYVE_PHD ZINC FINGER SUPERFAMILY PROTEIN"/>
    <property type="match status" value="1"/>
</dbReference>
<feature type="compositionally biased region" description="Basic and acidic residues" evidence="4">
    <location>
        <begin position="259"/>
        <end position="269"/>
    </location>
</feature>
<protein>
    <recommendedName>
        <fullName evidence="5">Myb-like domain-containing protein</fullName>
    </recommendedName>
</protein>
<feature type="region of interest" description="Disordered" evidence="4">
    <location>
        <begin position="259"/>
        <end position="334"/>
    </location>
</feature>